<comment type="caution">
    <text evidence="1">The sequence shown here is derived from an EMBL/GenBank/DDBJ whole genome shotgun (WGS) entry which is preliminary data.</text>
</comment>
<reference evidence="1" key="1">
    <citation type="journal article" date="2019" name="Sci. Rep.">
        <title>Draft genome of Tanacetum cinerariifolium, the natural source of mosquito coil.</title>
        <authorList>
            <person name="Yamashiro T."/>
            <person name="Shiraishi A."/>
            <person name="Satake H."/>
            <person name="Nakayama K."/>
        </authorList>
    </citation>
    <scope>NUCLEOTIDE SEQUENCE</scope>
</reference>
<protein>
    <submittedName>
        <fullName evidence="1">Uncharacterized protein</fullName>
    </submittedName>
</protein>
<name>A0A699V0L3_TANCI</name>
<organism evidence="1">
    <name type="scientific">Tanacetum cinerariifolium</name>
    <name type="common">Dalmatian daisy</name>
    <name type="synonym">Chrysanthemum cinerariifolium</name>
    <dbReference type="NCBI Taxonomy" id="118510"/>
    <lineage>
        <taxon>Eukaryota</taxon>
        <taxon>Viridiplantae</taxon>
        <taxon>Streptophyta</taxon>
        <taxon>Embryophyta</taxon>
        <taxon>Tracheophyta</taxon>
        <taxon>Spermatophyta</taxon>
        <taxon>Magnoliopsida</taxon>
        <taxon>eudicotyledons</taxon>
        <taxon>Gunneridae</taxon>
        <taxon>Pentapetalae</taxon>
        <taxon>asterids</taxon>
        <taxon>campanulids</taxon>
        <taxon>Asterales</taxon>
        <taxon>Asteraceae</taxon>
        <taxon>Asteroideae</taxon>
        <taxon>Anthemideae</taxon>
        <taxon>Anthemidinae</taxon>
        <taxon>Tanacetum</taxon>
    </lineage>
</organism>
<gene>
    <name evidence="1" type="ORF">Tci_900556</name>
</gene>
<feature type="non-terminal residue" evidence="1">
    <location>
        <position position="1"/>
    </location>
</feature>
<accession>A0A699V0L3</accession>
<dbReference type="EMBL" id="BKCJ011386826">
    <property type="protein sequence ID" value="GFD28587.1"/>
    <property type="molecule type" value="Genomic_DNA"/>
</dbReference>
<evidence type="ECO:0000313" key="1">
    <source>
        <dbReference type="EMBL" id="GFD28587.1"/>
    </source>
</evidence>
<sequence length="40" mass="4757">EYVLEILHPVVELEVNFVVIEEVKIVLENEMECHEMVVME</sequence>
<proteinExistence type="predicted"/>
<dbReference type="AlphaFoldDB" id="A0A699V0L3"/>